<sequence>GKPDPLPPPKSIFVTDICEIKTKMPATKLRQRPGHYLCGLANWHPAWMQRYANTKMFMAVYGLLGTIQAMSYMYFIVTLTAIEKRFKIPSQTTGIILSGNEISQILLSLILSYIGGQRNRPRWIAWGIVFCGLSCFILALPHFIYGAGQDALELTKEYYENGGEDNVTTTISLVNSTIKNSQQLCGALKLNQECESLLSVVPLILIFLSQFVLGVGNTLYYSLGQTYLDDNTKKTNTPLMLAVAMSLRMIGPIVGFFIGYLSLNMFIDPSKTPLIDNKDPRWLGAWWFGWMILGTLMVLFSGLIGLFPKELPKKTKHLYNSHMPQVLRHEELQMDEGLPLGRGFSSNATLDTPTAATSDFPTLKDFPKALMRLLRNKLLIYNIISGVFYILGAAGYMTFLTKYMEVQFHKTAQSATIVVGPVSIIGMVIGLIGSGLIISKKKPSPSKVLMWNVIVGFVYILGQISYMFMYCNDTVSVDQVGGKLNLTATCNANCACDDVPYSPVCHEPSETTYFSPCHAGCQKWNADLKYYSNCTCLPLDLITSTTELPYTTTSSIFSTISTEPSSMLPKLLQPLLTTTTLIPTTTTLRSTTTNSIVTTTENLLEYSSTLENDDTEEGIISRGRRSLDDMTNVLKPGVCLKGCNIAFWTFSIASMIVNWFGSSGRIGNLLVNYRSVSTEDKSFAQGLSLMMVSLFALIPGPIIFGRIIDSTCLKWTKTCSGNGNCQIYDQSAFRYLVNTVAFSLTAIGVVFDILVWYHGRHLDLYGEREAQRLEEKERRNKPITPLLAKK</sequence>
<keyword evidence="8" id="KW-0406">Ion transport</keyword>
<keyword evidence="7" id="KW-1015">Disulfide bond</keyword>
<proteinExistence type="inferred from homology"/>
<dbReference type="CDD" id="cd17336">
    <property type="entry name" value="MFS_SLCO_OATP"/>
    <property type="match status" value="1"/>
</dbReference>
<feature type="domain" description="Kazal-like" evidence="9">
    <location>
        <begin position="484"/>
        <end position="535"/>
    </location>
</feature>
<feature type="transmembrane region" description="Helical" evidence="8">
    <location>
        <begin position="378"/>
        <end position="397"/>
    </location>
</feature>
<dbReference type="GO" id="GO:0006811">
    <property type="term" value="P:monoatomic ion transport"/>
    <property type="evidence" value="ECO:0007669"/>
    <property type="project" value="UniProtKB-KW"/>
</dbReference>
<dbReference type="Proteomes" id="UP000037069">
    <property type="component" value="Unassembled WGS sequence"/>
</dbReference>
<feature type="transmembrane region" description="Helical" evidence="8">
    <location>
        <begin position="417"/>
        <end position="437"/>
    </location>
</feature>
<feature type="transmembrane region" description="Helical" evidence="8">
    <location>
        <begin position="58"/>
        <end position="82"/>
    </location>
</feature>
<evidence type="ECO:0000256" key="2">
    <source>
        <dbReference type="ARBA" id="ARBA00009657"/>
    </source>
</evidence>
<reference evidence="10 11" key="1">
    <citation type="journal article" date="2015" name="Nat. Commun.">
        <title>Lucilia cuprina genome unlocks parasitic fly biology to underpin future interventions.</title>
        <authorList>
            <person name="Anstead C.A."/>
            <person name="Korhonen P.K."/>
            <person name="Young N.D."/>
            <person name="Hall R.S."/>
            <person name="Jex A.R."/>
            <person name="Murali S.C."/>
            <person name="Hughes D.S."/>
            <person name="Lee S.F."/>
            <person name="Perry T."/>
            <person name="Stroehlein A.J."/>
            <person name="Ansell B.R."/>
            <person name="Breugelmans B."/>
            <person name="Hofmann A."/>
            <person name="Qu J."/>
            <person name="Dugan S."/>
            <person name="Lee S.L."/>
            <person name="Chao H."/>
            <person name="Dinh H."/>
            <person name="Han Y."/>
            <person name="Doddapaneni H.V."/>
            <person name="Worley K.C."/>
            <person name="Muzny D.M."/>
            <person name="Ioannidis P."/>
            <person name="Waterhouse R.M."/>
            <person name="Zdobnov E.M."/>
            <person name="James P.J."/>
            <person name="Bagnall N.H."/>
            <person name="Kotze A.C."/>
            <person name="Gibbs R.A."/>
            <person name="Richards S."/>
            <person name="Batterham P."/>
            <person name="Gasser R.B."/>
        </authorList>
    </citation>
    <scope>NUCLEOTIDE SEQUENCE [LARGE SCALE GENOMIC DNA]</scope>
    <source>
        <strain evidence="10 11">LS</strain>
        <tissue evidence="10">Full body</tissue>
    </source>
</reference>
<evidence type="ECO:0000256" key="8">
    <source>
        <dbReference type="RuleBase" id="RU362056"/>
    </source>
</evidence>
<feature type="transmembrane region" description="Helical" evidence="8">
    <location>
        <begin position="287"/>
        <end position="307"/>
    </location>
</feature>
<keyword evidence="6 8" id="KW-0472">Membrane</keyword>
<comment type="similarity">
    <text evidence="2 8">Belongs to the organo anion transporter (TC 2.A.60) family.</text>
</comment>
<evidence type="ECO:0000256" key="1">
    <source>
        <dbReference type="ARBA" id="ARBA00004651"/>
    </source>
</evidence>
<dbReference type="AlphaFoldDB" id="A0A0L0C8C5"/>
<evidence type="ECO:0000259" key="9">
    <source>
        <dbReference type="PROSITE" id="PS51465"/>
    </source>
</evidence>
<keyword evidence="8" id="KW-0813">Transport</keyword>
<keyword evidence="11" id="KW-1185">Reference proteome</keyword>
<feature type="transmembrane region" description="Helical" evidence="8">
    <location>
        <begin position="197"/>
        <end position="220"/>
    </location>
</feature>
<keyword evidence="5 8" id="KW-1133">Transmembrane helix</keyword>
<evidence type="ECO:0000313" key="10">
    <source>
        <dbReference type="EMBL" id="KNC27659.1"/>
    </source>
</evidence>
<evidence type="ECO:0000256" key="5">
    <source>
        <dbReference type="ARBA" id="ARBA00022989"/>
    </source>
</evidence>
<feature type="transmembrane region" description="Helical" evidence="8">
    <location>
        <begin position="123"/>
        <end position="145"/>
    </location>
</feature>
<dbReference type="SUPFAM" id="SSF103473">
    <property type="entry name" value="MFS general substrate transporter"/>
    <property type="match status" value="1"/>
</dbReference>
<feature type="transmembrane region" description="Helical" evidence="8">
    <location>
        <begin position="449"/>
        <end position="469"/>
    </location>
</feature>
<dbReference type="InterPro" id="IPR004156">
    <property type="entry name" value="OATP"/>
</dbReference>
<dbReference type="PANTHER" id="PTHR11388:SF131">
    <property type="entry name" value="SOLUTE CARRIER ORGANIC ANION TRANSPORTER FAMILY MEMBER"/>
    <property type="match status" value="1"/>
</dbReference>
<dbReference type="NCBIfam" id="TIGR00805">
    <property type="entry name" value="oat"/>
    <property type="match status" value="1"/>
</dbReference>
<evidence type="ECO:0000256" key="4">
    <source>
        <dbReference type="ARBA" id="ARBA00022692"/>
    </source>
</evidence>
<feature type="non-terminal residue" evidence="10">
    <location>
        <position position="1"/>
    </location>
</feature>
<dbReference type="Pfam" id="PF03137">
    <property type="entry name" value="OATP"/>
    <property type="match status" value="1"/>
</dbReference>
<evidence type="ECO:0000256" key="6">
    <source>
        <dbReference type="ARBA" id="ARBA00023136"/>
    </source>
</evidence>
<dbReference type="GO" id="GO:0043252">
    <property type="term" value="P:sodium-independent organic anion transport"/>
    <property type="evidence" value="ECO:0007669"/>
    <property type="project" value="TreeGrafter"/>
</dbReference>
<dbReference type="EMBL" id="JRES01000869">
    <property type="protein sequence ID" value="KNC27659.1"/>
    <property type="molecule type" value="Genomic_DNA"/>
</dbReference>
<organism evidence="10 11">
    <name type="scientific">Lucilia cuprina</name>
    <name type="common">Green bottle fly</name>
    <name type="synonym">Australian sheep blowfly</name>
    <dbReference type="NCBI Taxonomy" id="7375"/>
    <lineage>
        <taxon>Eukaryota</taxon>
        <taxon>Metazoa</taxon>
        <taxon>Ecdysozoa</taxon>
        <taxon>Arthropoda</taxon>
        <taxon>Hexapoda</taxon>
        <taxon>Insecta</taxon>
        <taxon>Pterygota</taxon>
        <taxon>Neoptera</taxon>
        <taxon>Endopterygota</taxon>
        <taxon>Diptera</taxon>
        <taxon>Brachycera</taxon>
        <taxon>Muscomorpha</taxon>
        <taxon>Oestroidea</taxon>
        <taxon>Calliphoridae</taxon>
        <taxon>Luciliinae</taxon>
        <taxon>Lucilia</taxon>
    </lineage>
</organism>
<dbReference type="Gene3D" id="1.20.1250.20">
    <property type="entry name" value="MFS general substrate transporter like domains"/>
    <property type="match status" value="1"/>
</dbReference>
<dbReference type="GO" id="GO:0015347">
    <property type="term" value="F:sodium-independent organic anion transmembrane transporter activity"/>
    <property type="evidence" value="ECO:0007669"/>
    <property type="project" value="TreeGrafter"/>
</dbReference>
<feature type="transmembrane region" description="Helical" evidence="8">
    <location>
        <begin position="735"/>
        <end position="757"/>
    </location>
</feature>
<evidence type="ECO:0000313" key="11">
    <source>
        <dbReference type="Proteomes" id="UP000037069"/>
    </source>
</evidence>
<comment type="caution">
    <text evidence="8">Lacks conserved residue(s) required for the propagation of feature annotation.</text>
</comment>
<dbReference type="InterPro" id="IPR002350">
    <property type="entry name" value="Kazal_dom"/>
</dbReference>
<dbReference type="PANTHER" id="PTHR11388">
    <property type="entry name" value="ORGANIC ANION TRANSPORTER"/>
    <property type="match status" value="1"/>
</dbReference>
<dbReference type="PROSITE" id="PS51465">
    <property type="entry name" value="KAZAL_2"/>
    <property type="match status" value="1"/>
</dbReference>
<gene>
    <name evidence="10" type="ORF">FF38_07086</name>
</gene>
<feature type="transmembrane region" description="Helical" evidence="8">
    <location>
        <begin position="241"/>
        <end position="267"/>
    </location>
</feature>
<dbReference type="OrthoDB" id="5062115at2759"/>
<feature type="transmembrane region" description="Helical" evidence="8">
    <location>
        <begin position="94"/>
        <end position="116"/>
    </location>
</feature>
<keyword evidence="4 8" id="KW-0812">Transmembrane</keyword>
<evidence type="ECO:0000256" key="3">
    <source>
        <dbReference type="ARBA" id="ARBA00022475"/>
    </source>
</evidence>
<comment type="caution">
    <text evidence="10">The sequence shown here is derived from an EMBL/GenBank/DDBJ whole genome shotgun (WGS) entry which is preliminary data.</text>
</comment>
<dbReference type="GO" id="GO:0005886">
    <property type="term" value="C:plasma membrane"/>
    <property type="evidence" value="ECO:0007669"/>
    <property type="project" value="UniProtKB-SubCell"/>
</dbReference>
<dbReference type="OMA" id="MANWHPA"/>
<protein>
    <recommendedName>
        <fullName evidence="8">Solute carrier organic anion transporter family member</fullName>
    </recommendedName>
</protein>
<comment type="subcellular location">
    <subcellularLocation>
        <location evidence="1 8">Cell membrane</location>
        <topology evidence="1 8">Multi-pass membrane protein</topology>
    </subcellularLocation>
</comment>
<feature type="transmembrane region" description="Helical" evidence="8">
    <location>
        <begin position="683"/>
        <end position="708"/>
    </location>
</feature>
<dbReference type="InterPro" id="IPR036259">
    <property type="entry name" value="MFS_trans_sf"/>
</dbReference>
<keyword evidence="3" id="KW-1003">Cell membrane</keyword>
<accession>A0A0L0C8C5</accession>
<name>A0A0L0C8C5_LUCCU</name>
<evidence type="ECO:0000256" key="7">
    <source>
        <dbReference type="ARBA" id="ARBA00023157"/>
    </source>
</evidence>